<feature type="transmembrane region" description="Helical" evidence="2">
    <location>
        <begin position="568"/>
        <end position="588"/>
    </location>
</feature>
<organism evidence="3 4">
    <name type="scientific">Marasmius tenuissimus</name>
    <dbReference type="NCBI Taxonomy" id="585030"/>
    <lineage>
        <taxon>Eukaryota</taxon>
        <taxon>Fungi</taxon>
        <taxon>Dikarya</taxon>
        <taxon>Basidiomycota</taxon>
        <taxon>Agaricomycotina</taxon>
        <taxon>Agaricomycetes</taxon>
        <taxon>Agaricomycetidae</taxon>
        <taxon>Agaricales</taxon>
        <taxon>Marasmiineae</taxon>
        <taxon>Marasmiaceae</taxon>
        <taxon>Marasmius</taxon>
    </lineage>
</organism>
<accession>A0ABR2ZVB4</accession>
<feature type="compositionally biased region" description="Polar residues" evidence="1">
    <location>
        <begin position="671"/>
        <end position="685"/>
    </location>
</feature>
<keyword evidence="2" id="KW-0472">Membrane</keyword>
<feature type="compositionally biased region" description="Basic and acidic residues" evidence="1">
    <location>
        <begin position="98"/>
        <end position="114"/>
    </location>
</feature>
<feature type="transmembrane region" description="Helical" evidence="2">
    <location>
        <begin position="600"/>
        <end position="619"/>
    </location>
</feature>
<feature type="region of interest" description="Disordered" evidence="1">
    <location>
        <begin position="197"/>
        <end position="222"/>
    </location>
</feature>
<feature type="region of interest" description="Disordered" evidence="1">
    <location>
        <begin position="266"/>
        <end position="304"/>
    </location>
</feature>
<feature type="region of interest" description="Disordered" evidence="1">
    <location>
        <begin position="630"/>
        <end position="734"/>
    </location>
</feature>
<evidence type="ECO:0000313" key="4">
    <source>
        <dbReference type="Proteomes" id="UP001437256"/>
    </source>
</evidence>
<keyword evidence="4" id="KW-1185">Reference proteome</keyword>
<keyword evidence="2" id="KW-1133">Transmembrane helix</keyword>
<feature type="compositionally biased region" description="Acidic residues" evidence="1">
    <location>
        <begin position="283"/>
        <end position="295"/>
    </location>
</feature>
<protein>
    <submittedName>
        <fullName evidence="3">Uncharacterized protein</fullName>
    </submittedName>
</protein>
<feature type="compositionally biased region" description="Polar residues" evidence="1">
    <location>
        <begin position="76"/>
        <end position="91"/>
    </location>
</feature>
<feature type="compositionally biased region" description="Low complexity" evidence="1">
    <location>
        <begin position="115"/>
        <end position="127"/>
    </location>
</feature>
<feature type="region of interest" description="Disordered" evidence="1">
    <location>
        <begin position="365"/>
        <end position="388"/>
    </location>
</feature>
<feature type="region of interest" description="Disordered" evidence="1">
    <location>
        <begin position="60"/>
        <end position="129"/>
    </location>
</feature>
<sequence length="744" mass="80491">MSHSEQSPTRTRNGPRIFHRIRYSLSRPEHLNFNKDVHNGTQEPVLEQTAEIDVQGEDIDAFGKNSPEGHDRDQSKGTSVTGQVEEGTSSGRVPHTAHHYEERASSHDKQEESVLKLSKSLASSGKSSRMKEIPLQLALTLLLVKTASAETSAIDAVVTTGQTSQDELKFGAIDEEYNDPASLASIIRNLIGSLPRPTEPTPVPSQPKLPQLDNTGRPILPPEAVRIDDKNLIAKLRNPIVMNGSPTVPAEGEEKPTVFAVLDSFKAPLDDPSQKNKNGTNNEGDETNGDSDVDQEPPQIITDDSSVMLYIPLVPTKSSRVEMAKCDIVPVTSGEAVVRARMEPDPDRGRFIEMLGTYRVYSTYGRGAIPSPVVDHEEVDDERTDRDQAAALPRVSWKFWSRKKRSTSSQRPAETSVLGTKAPDGNEKMPEGGVHGKPQGSNETHPDDDKGKKLEDVKVPSDEKKPTDNQAAAGDTKPTEGNPKEKEPHKLKKPRPVFDQRVWIPSNTHVSIQALWWGYRIFLPPPVMSVLSDKTIEAAKRAALITTALTWTFAHLPMDMVPAPMQSALLMLQLLVPYLGYMGTFISWSWSTIKDYDVGYGTILSATWVMPVALIPGTWQAYDFPGSTKAPGPVPGAGAGTGTPANQVPPAGTTAPHHVPPLSEHPALASSVPNASLDPTVTISPTEGEAPGTSPPLRLEGRAAPSEGGDKNEAEEGEEEGSAEAPAKTGARYGGVWKYFTGSG</sequence>
<evidence type="ECO:0000256" key="1">
    <source>
        <dbReference type="SAM" id="MobiDB-lite"/>
    </source>
</evidence>
<comment type="caution">
    <text evidence="3">The sequence shown here is derived from an EMBL/GenBank/DDBJ whole genome shotgun (WGS) entry which is preliminary data.</text>
</comment>
<feature type="compositionally biased region" description="Basic and acidic residues" evidence="1">
    <location>
        <begin position="444"/>
        <end position="467"/>
    </location>
</feature>
<reference evidence="3 4" key="1">
    <citation type="submission" date="2024-05" db="EMBL/GenBank/DDBJ databases">
        <title>A draft genome resource for the thread blight pathogen Marasmius tenuissimus strain MS-2.</title>
        <authorList>
            <person name="Yulfo-Soto G.E."/>
            <person name="Baruah I.K."/>
            <person name="Amoako-Attah I."/>
            <person name="Bukari Y."/>
            <person name="Meinhardt L.W."/>
            <person name="Bailey B.A."/>
            <person name="Cohen S.P."/>
        </authorList>
    </citation>
    <scope>NUCLEOTIDE SEQUENCE [LARGE SCALE GENOMIC DNA]</scope>
    <source>
        <strain evidence="3 4">MS-2</strain>
    </source>
</reference>
<gene>
    <name evidence="3" type="ORF">AAF712_007751</name>
</gene>
<name>A0ABR2ZVB4_9AGAR</name>
<feature type="compositionally biased region" description="Pro residues" evidence="1">
    <location>
        <begin position="197"/>
        <end position="207"/>
    </location>
</feature>
<evidence type="ECO:0000256" key="2">
    <source>
        <dbReference type="SAM" id="Phobius"/>
    </source>
</evidence>
<dbReference type="Proteomes" id="UP001437256">
    <property type="component" value="Unassembled WGS sequence"/>
</dbReference>
<feature type="region of interest" description="Disordered" evidence="1">
    <location>
        <begin position="401"/>
        <end position="493"/>
    </location>
</feature>
<keyword evidence="2" id="KW-0812">Transmembrane</keyword>
<proteinExistence type="predicted"/>
<evidence type="ECO:0000313" key="3">
    <source>
        <dbReference type="EMBL" id="KAL0065240.1"/>
    </source>
</evidence>
<dbReference type="EMBL" id="JBBXMP010000050">
    <property type="protein sequence ID" value="KAL0065240.1"/>
    <property type="molecule type" value="Genomic_DNA"/>
</dbReference>